<dbReference type="InterPro" id="IPR032710">
    <property type="entry name" value="NTF2-like_dom_sf"/>
</dbReference>
<dbReference type="InterPro" id="IPR037401">
    <property type="entry name" value="SnoaL-like"/>
</dbReference>
<dbReference type="AlphaFoldDB" id="A0A511D130"/>
<dbReference type="SUPFAM" id="SSF54427">
    <property type="entry name" value="NTF2-like"/>
    <property type="match status" value="1"/>
</dbReference>
<dbReference type="CDD" id="cd00531">
    <property type="entry name" value="NTF2_like"/>
    <property type="match status" value="1"/>
</dbReference>
<feature type="domain" description="SnoaL-like" evidence="1">
    <location>
        <begin position="9"/>
        <end position="130"/>
    </location>
</feature>
<sequence>MSDHQAISAEDRQLIIELLARYSWAFDAGDADGVATLFTENGVFHGSSGPIEGRSALREFVKRAKANAAECSMQHWVGNTVLTRTEGNAVRARSYLTVVLVGEHAEVRAAGEYDDLLVKESGEWRFTSRRYLKWPG</sequence>
<name>A0A511D130_9PSEU</name>
<reference evidence="2 3" key="1">
    <citation type="submission" date="2019-07" db="EMBL/GenBank/DDBJ databases">
        <title>Whole genome shotgun sequence of Pseudonocardia asaccharolytica NBRC 16224.</title>
        <authorList>
            <person name="Hosoyama A."/>
            <person name="Uohara A."/>
            <person name="Ohji S."/>
            <person name="Ichikawa N."/>
        </authorList>
    </citation>
    <scope>NUCLEOTIDE SEQUENCE [LARGE SCALE GENOMIC DNA]</scope>
    <source>
        <strain evidence="2 3">NBRC 16224</strain>
    </source>
</reference>
<gene>
    <name evidence="2" type="ORF">PA7_10810</name>
</gene>
<accession>A0A511D130</accession>
<dbReference type="RefSeq" id="WP_028928623.1">
    <property type="nucleotide sequence ID" value="NZ_AUII01000001.1"/>
</dbReference>
<dbReference type="STRING" id="1123024.GCA_000423625_00376"/>
<proteinExistence type="predicted"/>
<dbReference type="Proteomes" id="UP000321328">
    <property type="component" value="Unassembled WGS sequence"/>
</dbReference>
<evidence type="ECO:0000259" key="1">
    <source>
        <dbReference type="Pfam" id="PF13577"/>
    </source>
</evidence>
<dbReference type="Gene3D" id="3.10.450.50">
    <property type="match status" value="1"/>
</dbReference>
<dbReference type="Pfam" id="PF13577">
    <property type="entry name" value="SnoaL_4"/>
    <property type="match status" value="1"/>
</dbReference>
<evidence type="ECO:0000313" key="3">
    <source>
        <dbReference type="Proteomes" id="UP000321328"/>
    </source>
</evidence>
<evidence type="ECO:0000313" key="2">
    <source>
        <dbReference type="EMBL" id="GEL17244.1"/>
    </source>
</evidence>
<dbReference type="InterPro" id="IPR011944">
    <property type="entry name" value="Steroid_delta5-4_isomerase"/>
</dbReference>
<comment type="caution">
    <text evidence="2">The sequence shown here is derived from an EMBL/GenBank/DDBJ whole genome shotgun (WGS) entry which is preliminary data.</text>
</comment>
<organism evidence="2 3">
    <name type="scientific">Pseudonocardia asaccharolytica DSM 44247 = NBRC 16224</name>
    <dbReference type="NCBI Taxonomy" id="1123024"/>
    <lineage>
        <taxon>Bacteria</taxon>
        <taxon>Bacillati</taxon>
        <taxon>Actinomycetota</taxon>
        <taxon>Actinomycetes</taxon>
        <taxon>Pseudonocardiales</taxon>
        <taxon>Pseudonocardiaceae</taxon>
        <taxon>Pseudonocardia</taxon>
    </lineage>
</organism>
<dbReference type="NCBIfam" id="TIGR02246">
    <property type="entry name" value="SgcJ/EcaC family oxidoreductase"/>
    <property type="match status" value="1"/>
</dbReference>
<protein>
    <recommendedName>
        <fullName evidence="1">SnoaL-like domain-containing protein</fullName>
    </recommendedName>
</protein>
<dbReference type="OrthoDB" id="4941530at2"/>
<keyword evidence="3" id="KW-1185">Reference proteome</keyword>
<dbReference type="EMBL" id="BJVI01000007">
    <property type="protein sequence ID" value="GEL17244.1"/>
    <property type="molecule type" value="Genomic_DNA"/>
</dbReference>